<evidence type="ECO:0000313" key="3">
    <source>
        <dbReference type="Proteomes" id="UP000678499"/>
    </source>
</evidence>
<name>A0A7R9BNM8_9CRUS</name>
<dbReference type="Proteomes" id="UP000678499">
    <property type="component" value="Unassembled WGS sequence"/>
</dbReference>
<feature type="compositionally biased region" description="Low complexity" evidence="1">
    <location>
        <begin position="24"/>
        <end position="79"/>
    </location>
</feature>
<proteinExistence type="predicted"/>
<evidence type="ECO:0000313" key="2">
    <source>
        <dbReference type="EMBL" id="CAD7277167.1"/>
    </source>
</evidence>
<keyword evidence="3" id="KW-1185">Reference proteome</keyword>
<sequence length="243" mass="27090">MRAFFEKPRKLGVLPRMVKIQHQQLEQLQHQQNGSSPAAAGTTTSSASNRSNLKMSISSSSLNDSVSSSSSSSSSTSSSEPKPGLGMSSECSEDQLSTSDDASASSDEDDPTGSRQVDNNKTTPVVVCYKGPYIEQEEEREVLCNINNAFLTKKKLHQARHMLQVLQVAHRGLLANKNELELRKEQEDQDQDQWAADFQKSQNNVEEILQMIEKTEAIVDHYTRKYKDFVDSGETRGLDDLFE</sequence>
<dbReference type="EMBL" id="OA882850">
    <property type="protein sequence ID" value="CAD7277167.1"/>
    <property type="molecule type" value="Genomic_DNA"/>
</dbReference>
<dbReference type="EMBL" id="CAJPEX010000813">
    <property type="protein sequence ID" value="CAG0917319.1"/>
    <property type="molecule type" value="Genomic_DNA"/>
</dbReference>
<reference evidence="2" key="1">
    <citation type="submission" date="2020-11" db="EMBL/GenBank/DDBJ databases">
        <authorList>
            <person name="Tran Van P."/>
        </authorList>
    </citation>
    <scope>NUCLEOTIDE SEQUENCE</scope>
</reference>
<protein>
    <submittedName>
        <fullName evidence="2">Uncharacterized protein</fullName>
    </submittedName>
</protein>
<feature type="region of interest" description="Disordered" evidence="1">
    <location>
        <begin position="24"/>
        <end position="119"/>
    </location>
</feature>
<organism evidence="2">
    <name type="scientific">Notodromas monacha</name>
    <dbReference type="NCBI Taxonomy" id="399045"/>
    <lineage>
        <taxon>Eukaryota</taxon>
        <taxon>Metazoa</taxon>
        <taxon>Ecdysozoa</taxon>
        <taxon>Arthropoda</taxon>
        <taxon>Crustacea</taxon>
        <taxon>Oligostraca</taxon>
        <taxon>Ostracoda</taxon>
        <taxon>Podocopa</taxon>
        <taxon>Podocopida</taxon>
        <taxon>Cypridocopina</taxon>
        <taxon>Cypridoidea</taxon>
        <taxon>Cyprididae</taxon>
        <taxon>Notodromas</taxon>
    </lineage>
</organism>
<gene>
    <name evidence="2" type="ORF">NMOB1V02_LOCUS4906</name>
</gene>
<accession>A0A7R9BNM8</accession>
<evidence type="ECO:0000256" key="1">
    <source>
        <dbReference type="SAM" id="MobiDB-lite"/>
    </source>
</evidence>
<dbReference type="AlphaFoldDB" id="A0A7R9BNM8"/>